<name>A0A1R3H8K0_9ROSI</name>
<dbReference type="InterPro" id="IPR012337">
    <property type="entry name" value="RNaseH-like_sf"/>
</dbReference>
<dbReference type="Proteomes" id="UP000187203">
    <property type="component" value="Unassembled WGS sequence"/>
</dbReference>
<dbReference type="GO" id="GO:0004523">
    <property type="term" value="F:RNA-DNA hybrid ribonuclease activity"/>
    <property type="evidence" value="ECO:0007669"/>
    <property type="project" value="InterPro"/>
</dbReference>
<dbReference type="EMBL" id="AWUE01020729">
    <property type="protein sequence ID" value="OMO66661.1"/>
    <property type="molecule type" value="Genomic_DNA"/>
</dbReference>
<organism evidence="2 3">
    <name type="scientific">Corchorus olitorius</name>
    <dbReference type="NCBI Taxonomy" id="93759"/>
    <lineage>
        <taxon>Eukaryota</taxon>
        <taxon>Viridiplantae</taxon>
        <taxon>Streptophyta</taxon>
        <taxon>Embryophyta</taxon>
        <taxon>Tracheophyta</taxon>
        <taxon>Spermatophyta</taxon>
        <taxon>Magnoliopsida</taxon>
        <taxon>eudicotyledons</taxon>
        <taxon>Gunneridae</taxon>
        <taxon>Pentapetalae</taxon>
        <taxon>rosids</taxon>
        <taxon>malvids</taxon>
        <taxon>Malvales</taxon>
        <taxon>Malvaceae</taxon>
        <taxon>Grewioideae</taxon>
        <taxon>Apeibeae</taxon>
        <taxon>Corchorus</taxon>
    </lineage>
</organism>
<evidence type="ECO:0000313" key="3">
    <source>
        <dbReference type="Proteomes" id="UP000187203"/>
    </source>
</evidence>
<dbReference type="SUPFAM" id="SSF53098">
    <property type="entry name" value="Ribonuclease H-like"/>
    <property type="match status" value="1"/>
</dbReference>
<dbReference type="OrthoDB" id="1001083at2759"/>
<dbReference type="STRING" id="93759.A0A1R3H8K0"/>
<dbReference type="InterPro" id="IPR044730">
    <property type="entry name" value="RNase_H-like_dom_plant"/>
</dbReference>
<dbReference type="AlphaFoldDB" id="A0A1R3H8K0"/>
<dbReference type="Gene3D" id="3.30.420.10">
    <property type="entry name" value="Ribonuclease H-like superfamily/Ribonuclease H"/>
    <property type="match status" value="1"/>
</dbReference>
<evidence type="ECO:0000313" key="2">
    <source>
        <dbReference type="EMBL" id="OMO66661.1"/>
    </source>
</evidence>
<proteinExistence type="predicted"/>
<dbReference type="GO" id="GO:0003676">
    <property type="term" value="F:nucleic acid binding"/>
    <property type="evidence" value="ECO:0007669"/>
    <property type="project" value="InterPro"/>
</dbReference>
<gene>
    <name evidence="2" type="ORF">COLO4_30428</name>
</gene>
<comment type="caution">
    <text evidence="2">The sequence shown here is derived from an EMBL/GenBank/DDBJ whole genome shotgun (WGS) entry which is preliminary data.</text>
</comment>
<reference evidence="3" key="1">
    <citation type="submission" date="2013-09" db="EMBL/GenBank/DDBJ databases">
        <title>Corchorus olitorius genome sequencing.</title>
        <authorList>
            <person name="Alam M."/>
            <person name="Haque M.S."/>
            <person name="Islam M.S."/>
            <person name="Emdad E.M."/>
            <person name="Islam M.M."/>
            <person name="Ahmed B."/>
            <person name="Halim A."/>
            <person name="Hossen Q.M.M."/>
            <person name="Hossain M.Z."/>
            <person name="Ahmed R."/>
            <person name="Khan M.M."/>
            <person name="Islam R."/>
            <person name="Rashid M.M."/>
            <person name="Khan S.A."/>
            <person name="Rahman M.S."/>
            <person name="Alam M."/>
            <person name="Yahiya A.S."/>
            <person name="Khan M.S."/>
            <person name="Azam M.S."/>
            <person name="Haque T."/>
            <person name="Lashkar M.Z.H."/>
            <person name="Akhand A.I."/>
            <person name="Morshed G."/>
            <person name="Roy S."/>
            <person name="Uddin K.S."/>
            <person name="Rabeya T."/>
            <person name="Hossain A.S."/>
            <person name="Chowdhury A."/>
            <person name="Snigdha A.R."/>
            <person name="Mortoza M.S."/>
            <person name="Matin S.A."/>
            <person name="Hoque S.M.E."/>
            <person name="Islam M.K."/>
            <person name="Roy D.K."/>
            <person name="Haider R."/>
            <person name="Moosa M.M."/>
            <person name="Elias S.M."/>
            <person name="Hasan A.M."/>
            <person name="Jahan S."/>
            <person name="Shafiuddin M."/>
            <person name="Mahmood N."/>
            <person name="Shommy N.S."/>
        </authorList>
    </citation>
    <scope>NUCLEOTIDE SEQUENCE [LARGE SCALE GENOMIC DNA]</scope>
    <source>
        <strain evidence="3">cv. O-4</strain>
    </source>
</reference>
<dbReference type="PANTHER" id="PTHR47723">
    <property type="entry name" value="OS05G0353850 PROTEIN"/>
    <property type="match status" value="1"/>
</dbReference>
<feature type="domain" description="RNase H type-1" evidence="1">
    <location>
        <begin position="44"/>
        <end position="122"/>
    </location>
</feature>
<dbReference type="InterPro" id="IPR002156">
    <property type="entry name" value="RNaseH_domain"/>
</dbReference>
<dbReference type="InterPro" id="IPR053151">
    <property type="entry name" value="RNase_H-like"/>
</dbReference>
<protein>
    <recommendedName>
        <fullName evidence="1">RNase H type-1 domain-containing protein</fullName>
    </recommendedName>
</protein>
<sequence>MALTISASNWLSQLSSISDTRTIGVAARAGKRWQPPPMGKLKINVDASFCSSKMEAGLGVVVRNHVGEVVVSASKNIDFVSNSLYAEVHAILFRFEIALEYDIHDCILESDCLIAVKEIHKEAPVWWEGGVLIYEPSLRFDTRNSPFLSTLDEVHMSMNLSLYLHYSKGDRVVPDLDVFEK</sequence>
<dbReference type="CDD" id="cd06222">
    <property type="entry name" value="RNase_H_like"/>
    <property type="match status" value="1"/>
</dbReference>
<keyword evidence="3" id="KW-1185">Reference proteome</keyword>
<dbReference type="Pfam" id="PF13456">
    <property type="entry name" value="RVT_3"/>
    <property type="match status" value="1"/>
</dbReference>
<evidence type="ECO:0000259" key="1">
    <source>
        <dbReference type="Pfam" id="PF13456"/>
    </source>
</evidence>
<accession>A0A1R3H8K0</accession>
<dbReference type="PANTHER" id="PTHR47723:SF21">
    <property type="entry name" value="POLYNUCLEOTIDYL TRANSFERASE, RIBONUCLEASE H-LIKE SUPERFAMILY PROTEIN"/>
    <property type="match status" value="1"/>
</dbReference>
<dbReference type="InterPro" id="IPR036397">
    <property type="entry name" value="RNaseH_sf"/>
</dbReference>